<protein>
    <submittedName>
        <fullName evidence="1">Uncharacterized protein</fullName>
    </submittedName>
</protein>
<dbReference type="EMBL" id="GISG01207056">
    <property type="protein sequence ID" value="MBA4660275.1"/>
    <property type="molecule type" value="Transcribed_RNA"/>
</dbReference>
<organism evidence="1">
    <name type="scientific">Opuntia streptacantha</name>
    <name type="common">Prickly pear cactus</name>
    <name type="synonym">Opuntia cardona</name>
    <dbReference type="NCBI Taxonomy" id="393608"/>
    <lineage>
        <taxon>Eukaryota</taxon>
        <taxon>Viridiplantae</taxon>
        <taxon>Streptophyta</taxon>
        <taxon>Embryophyta</taxon>
        <taxon>Tracheophyta</taxon>
        <taxon>Spermatophyta</taxon>
        <taxon>Magnoliopsida</taxon>
        <taxon>eudicotyledons</taxon>
        <taxon>Gunneridae</taxon>
        <taxon>Pentapetalae</taxon>
        <taxon>Caryophyllales</taxon>
        <taxon>Cactineae</taxon>
        <taxon>Cactaceae</taxon>
        <taxon>Opuntioideae</taxon>
        <taxon>Opuntia</taxon>
    </lineage>
</organism>
<name>A0A7C9A9I9_OPUST</name>
<dbReference type="AlphaFoldDB" id="A0A7C9A9I9"/>
<evidence type="ECO:0000313" key="1">
    <source>
        <dbReference type="EMBL" id="MBA4660275.1"/>
    </source>
</evidence>
<proteinExistence type="predicted"/>
<reference evidence="1" key="2">
    <citation type="submission" date="2020-07" db="EMBL/GenBank/DDBJ databases">
        <authorList>
            <person name="Vera ALvarez R."/>
            <person name="Arias-Moreno D.M."/>
            <person name="Jimenez-Jacinto V."/>
            <person name="Jimenez-Bremont J.F."/>
            <person name="Swaminathan K."/>
            <person name="Moose S.P."/>
            <person name="Guerrero-Gonzalez M.L."/>
            <person name="Marino-Ramirez L."/>
            <person name="Landsman D."/>
            <person name="Rodriguez-Kessler M."/>
            <person name="Delgado-Sanchez P."/>
        </authorList>
    </citation>
    <scope>NUCLEOTIDE SEQUENCE</scope>
    <source>
        <tissue evidence="1">Cladode</tissue>
    </source>
</reference>
<accession>A0A7C9A9I9</accession>
<sequence>MGDDPSFMTDHMTFEFSLASYLASSPSIREITNNAEGVAIHQHLTFSCNIPKSNILKFWQQSSPKSRGQGRGVRFKWVGQGTLADRCCFASMDRLETNSRSDIWTSQVI</sequence>
<reference evidence="1" key="1">
    <citation type="journal article" date="2013" name="J. Plant Res.">
        <title>Effect of fungi and light on seed germination of three Opuntia species from semiarid lands of central Mexico.</title>
        <authorList>
            <person name="Delgado-Sanchez P."/>
            <person name="Jimenez-Bremont J.F."/>
            <person name="Guerrero-Gonzalez Mde L."/>
            <person name="Flores J."/>
        </authorList>
    </citation>
    <scope>NUCLEOTIDE SEQUENCE</scope>
    <source>
        <tissue evidence="1">Cladode</tissue>
    </source>
</reference>